<sequence length="59" mass="6385">DLSQTIGWCQQRVDGVCPTIARKSRPWVLSVGKELDAGDKMDLMGIPPDANFTGLTPAK</sequence>
<gene>
    <name evidence="1" type="ORF">CCMP2556_LOCUS37663</name>
</gene>
<evidence type="ECO:0000313" key="2">
    <source>
        <dbReference type="Proteomes" id="UP001642484"/>
    </source>
</evidence>
<proteinExistence type="predicted"/>
<organism evidence="1 2">
    <name type="scientific">Durusdinium trenchii</name>
    <dbReference type="NCBI Taxonomy" id="1381693"/>
    <lineage>
        <taxon>Eukaryota</taxon>
        <taxon>Sar</taxon>
        <taxon>Alveolata</taxon>
        <taxon>Dinophyceae</taxon>
        <taxon>Suessiales</taxon>
        <taxon>Symbiodiniaceae</taxon>
        <taxon>Durusdinium</taxon>
    </lineage>
</organism>
<evidence type="ECO:0000313" key="1">
    <source>
        <dbReference type="EMBL" id="CAK9076447.1"/>
    </source>
</evidence>
<feature type="non-terminal residue" evidence="1">
    <location>
        <position position="59"/>
    </location>
</feature>
<protein>
    <submittedName>
        <fullName evidence="1">Uncharacterized protein</fullName>
    </submittedName>
</protein>
<dbReference type="Proteomes" id="UP001642484">
    <property type="component" value="Unassembled WGS sequence"/>
</dbReference>
<name>A0ABP0PLP6_9DINO</name>
<reference evidence="1 2" key="1">
    <citation type="submission" date="2024-02" db="EMBL/GenBank/DDBJ databases">
        <authorList>
            <person name="Chen Y."/>
            <person name="Shah S."/>
            <person name="Dougan E. K."/>
            <person name="Thang M."/>
            <person name="Chan C."/>
        </authorList>
    </citation>
    <scope>NUCLEOTIDE SEQUENCE [LARGE SCALE GENOMIC DNA]</scope>
</reference>
<feature type="non-terminal residue" evidence="1">
    <location>
        <position position="1"/>
    </location>
</feature>
<dbReference type="EMBL" id="CAXAMN010023277">
    <property type="protein sequence ID" value="CAK9076447.1"/>
    <property type="molecule type" value="Genomic_DNA"/>
</dbReference>
<keyword evidence="2" id="KW-1185">Reference proteome</keyword>
<accession>A0ABP0PLP6</accession>
<comment type="caution">
    <text evidence="1">The sequence shown here is derived from an EMBL/GenBank/DDBJ whole genome shotgun (WGS) entry which is preliminary data.</text>
</comment>